<dbReference type="EMBL" id="SJPT01000023">
    <property type="protein sequence ID" value="TWU10042.1"/>
    <property type="molecule type" value="Genomic_DNA"/>
</dbReference>
<evidence type="ECO:0000313" key="3">
    <source>
        <dbReference type="Proteomes" id="UP000316304"/>
    </source>
</evidence>
<feature type="domain" description="DNA mimic protein DMP19 C-terminal" evidence="1">
    <location>
        <begin position="32"/>
        <end position="148"/>
    </location>
</feature>
<reference evidence="2 3" key="1">
    <citation type="submission" date="2019-02" db="EMBL/GenBank/DDBJ databases">
        <title>Deep-cultivation of Planctomycetes and their phenomic and genomic characterization uncovers novel biology.</title>
        <authorList>
            <person name="Wiegand S."/>
            <person name="Jogler M."/>
            <person name="Boedeker C."/>
            <person name="Pinto D."/>
            <person name="Vollmers J."/>
            <person name="Rivas-Marin E."/>
            <person name="Kohn T."/>
            <person name="Peeters S.H."/>
            <person name="Heuer A."/>
            <person name="Rast P."/>
            <person name="Oberbeckmann S."/>
            <person name="Bunk B."/>
            <person name="Jeske O."/>
            <person name="Meyerdierks A."/>
            <person name="Storesund J.E."/>
            <person name="Kallscheuer N."/>
            <person name="Luecker S."/>
            <person name="Lage O.M."/>
            <person name="Pohl T."/>
            <person name="Merkel B.J."/>
            <person name="Hornburger P."/>
            <person name="Mueller R.-W."/>
            <person name="Bruemmer F."/>
            <person name="Labrenz M."/>
            <person name="Spormann A.M."/>
            <person name="Op Den Camp H."/>
            <person name="Overmann J."/>
            <person name="Amann R."/>
            <person name="Jetten M.S.M."/>
            <person name="Mascher T."/>
            <person name="Medema M.H."/>
            <person name="Devos D.P."/>
            <person name="Kaster A.-K."/>
            <person name="Ovreas L."/>
            <person name="Rohde M."/>
            <person name="Galperin M.Y."/>
            <person name="Jogler C."/>
        </authorList>
    </citation>
    <scope>NUCLEOTIDE SEQUENCE [LARGE SCALE GENOMIC DNA]</scope>
    <source>
        <strain evidence="2 3">Pla52o</strain>
    </source>
</reference>
<proteinExistence type="predicted"/>
<evidence type="ECO:0000259" key="1">
    <source>
        <dbReference type="Pfam" id="PF14300"/>
    </source>
</evidence>
<dbReference type="OrthoDB" id="9255678at2"/>
<dbReference type="Proteomes" id="UP000316304">
    <property type="component" value="Unassembled WGS sequence"/>
</dbReference>
<dbReference type="InterPro" id="IPR025402">
    <property type="entry name" value="DMP19_C"/>
</dbReference>
<protein>
    <recommendedName>
        <fullName evidence="1">DNA mimic protein DMP19 C-terminal domain-containing protein</fullName>
    </recommendedName>
</protein>
<dbReference type="RefSeq" id="WP_146597646.1">
    <property type="nucleotide sequence ID" value="NZ_SJPT01000023.1"/>
</dbReference>
<evidence type="ECO:0000313" key="2">
    <source>
        <dbReference type="EMBL" id="TWU10042.1"/>
    </source>
</evidence>
<name>A0A5C6BE80_9BACT</name>
<keyword evidence="3" id="KW-1185">Reference proteome</keyword>
<organism evidence="2 3">
    <name type="scientific">Novipirellula galeiformis</name>
    <dbReference type="NCBI Taxonomy" id="2528004"/>
    <lineage>
        <taxon>Bacteria</taxon>
        <taxon>Pseudomonadati</taxon>
        <taxon>Planctomycetota</taxon>
        <taxon>Planctomycetia</taxon>
        <taxon>Pirellulales</taxon>
        <taxon>Pirellulaceae</taxon>
        <taxon>Novipirellula</taxon>
    </lineage>
</organism>
<dbReference type="Gene3D" id="1.20.1420.60">
    <property type="match status" value="1"/>
</dbReference>
<comment type="caution">
    <text evidence="2">The sequence shown here is derived from an EMBL/GenBank/DDBJ whole genome shotgun (WGS) entry which is preliminary data.</text>
</comment>
<gene>
    <name evidence="2" type="ORF">Pla52o_57990</name>
</gene>
<sequence>MLDYYEQLEPYSVTAESKLAEFGGEDTDVRLLAEPYRTVAIVFAAQGVIDNGGLTYFFEADFPTSPPYSLFSDAYRRIGMRAAADAIDDAAASFGLDRPEADARFRREFMNSQFGTEEGESKLDIQWNDCICGDKSVWKSLYTWVMANGG</sequence>
<dbReference type="AlphaFoldDB" id="A0A5C6BE80"/>
<accession>A0A5C6BE80</accession>
<dbReference type="Pfam" id="PF14300">
    <property type="entry name" value="DMP19"/>
    <property type="match status" value="1"/>
</dbReference>